<dbReference type="SMART" id="SM01092">
    <property type="entry name" value="CO_deh_flav_C"/>
    <property type="match status" value="1"/>
</dbReference>
<sequence>MELPVLEPEWEFGLFLSLFDVSFLFSFMVICTLILIRIREKEKRKSLLLIKSLCYTKFMGTQQGEHCAGSAFYYDEGADMLKIKNYVRPESLEEAYELNQKKSSCILGGMLWLKMGNRNVGTAIDLSKLGLNEIKETEEEFQIGAMTSLRELEVHKGLAAYTNGAMKESLRHIVGVQFRNRATVGGSIFGRYGFSDVLTMFLAMDTEVELYKRGRISLKEFAAEKPDRDILVRLIVKKKPARMAYISQRNSSTDFPVLTCAVSIEEDGNVKVAVGACPFRAKLVEDKENILKGFLSMEASEKEKAACDFALFAKEQVRTAGNMRASKEYRSLLVQVLVKRALLKAGGENGN</sequence>
<organism evidence="5 6">
    <name type="scientific">Blautia hansenii DSM 20583</name>
    <dbReference type="NCBI Taxonomy" id="537007"/>
    <lineage>
        <taxon>Bacteria</taxon>
        <taxon>Bacillati</taxon>
        <taxon>Bacillota</taxon>
        <taxon>Clostridia</taxon>
        <taxon>Lachnospirales</taxon>
        <taxon>Lachnospiraceae</taxon>
        <taxon>Blautia</taxon>
    </lineage>
</organism>
<dbReference type="Proteomes" id="UP000003755">
    <property type="component" value="Unassembled WGS sequence"/>
</dbReference>
<accession>C9L4U1</accession>
<dbReference type="InterPro" id="IPR005107">
    <property type="entry name" value="CO_DH_flav_C"/>
</dbReference>
<dbReference type="InterPro" id="IPR036318">
    <property type="entry name" value="FAD-bd_PCMH-like_sf"/>
</dbReference>
<dbReference type="eggNOG" id="COG1319">
    <property type="taxonomic scope" value="Bacteria"/>
</dbReference>
<keyword evidence="6" id="KW-1185">Reference proteome</keyword>
<keyword evidence="1" id="KW-0285">Flavoprotein</keyword>
<dbReference type="Pfam" id="PF03450">
    <property type="entry name" value="CO_deh_flav_C"/>
    <property type="match status" value="1"/>
</dbReference>
<proteinExistence type="predicted"/>
<dbReference type="InterPro" id="IPR051312">
    <property type="entry name" value="Diverse_Substr_Oxidored"/>
</dbReference>
<keyword evidence="3" id="KW-1133">Transmembrane helix</keyword>
<gene>
    <name evidence="5" type="ORF">BLAHAN_04388</name>
</gene>
<dbReference type="InterPro" id="IPR016169">
    <property type="entry name" value="FAD-bd_PCMH_sub2"/>
</dbReference>
<dbReference type="GO" id="GO:0071949">
    <property type="term" value="F:FAD binding"/>
    <property type="evidence" value="ECO:0007669"/>
    <property type="project" value="InterPro"/>
</dbReference>
<dbReference type="Gene3D" id="3.30.465.10">
    <property type="match status" value="1"/>
</dbReference>
<dbReference type="PANTHER" id="PTHR42659:SF9">
    <property type="entry name" value="XANTHINE DEHYDROGENASE FAD-BINDING SUBUNIT XDHB-RELATED"/>
    <property type="match status" value="1"/>
</dbReference>
<comment type="caution">
    <text evidence="5">The sequence shown here is derived from an EMBL/GenBank/DDBJ whole genome shotgun (WGS) entry which is preliminary data.</text>
</comment>
<dbReference type="PANTHER" id="PTHR42659">
    <property type="entry name" value="XANTHINE DEHYDROGENASE SUBUNIT C-RELATED"/>
    <property type="match status" value="1"/>
</dbReference>
<dbReference type="SUPFAM" id="SSF55447">
    <property type="entry name" value="CO dehydrogenase flavoprotein C-terminal domain-like"/>
    <property type="match status" value="1"/>
</dbReference>
<dbReference type="HOGENOM" id="CLU_073026_0_0_9"/>
<dbReference type="Pfam" id="PF00941">
    <property type="entry name" value="FAD_binding_5"/>
    <property type="match status" value="1"/>
</dbReference>
<dbReference type="PROSITE" id="PS51387">
    <property type="entry name" value="FAD_PCMH"/>
    <property type="match status" value="1"/>
</dbReference>
<evidence type="ECO:0000256" key="3">
    <source>
        <dbReference type="SAM" id="Phobius"/>
    </source>
</evidence>
<keyword evidence="3" id="KW-0472">Membrane</keyword>
<evidence type="ECO:0000313" key="6">
    <source>
        <dbReference type="Proteomes" id="UP000003755"/>
    </source>
</evidence>
<dbReference type="InterPro" id="IPR036683">
    <property type="entry name" value="CO_DH_flav_C_dom_sf"/>
</dbReference>
<reference evidence="5" key="1">
    <citation type="submission" date="2009-09" db="EMBL/GenBank/DDBJ databases">
        <authorList>
            <person name="Weinstock G."/>
            <person name="Sodergren E."/>
            <person name="Clifton S."/>
            <person name="Fulton L."/>
            <person name="Fulton B."/>
            <person name="Courtney L."/>
            <person name="Fronick C."/>
            <person name="Harrison M."/>
            <person name="Strong C."/>
            <person name="Farmer C."/>
            <person name="Delahaunty K."/>
            <person name="Markovic C."/>
            <person name="Hall O."/>
            <person name="Minx P."/>
            <person name="Tomlinson C."/>
            <person name="Mitreva M."/>
            <person name="Nelson J."/>
            <person name="Hou S."/>
            <person name="Wollam A."/>
            <person name="Pepin K.H."/>
            <person name="Johnson M."/>
            <person name="Bhonagiri V."/>
            <person name="Nash W.E."/>
            <person name="Warren W."/>
            <person name="Chinwalla A."/>
            <person name="Mardis E.R."/>
            <person name="Wilson R.K."/>
        </authorList>
    </citation>
    <scope>NUCLEOTIDE SEQUENCE [LARGE SCALE GENOMIC DNA]</scope>
    <source>
        <strain evidence="5">DSM 20583</strain>
    </source>
</reference>
<dbReference type="InterPro" id="IPR002346">
    <property type="entry name" value="Mopterin_DH_FAD-bd"/>
</dbReference>
<evidence type="ECO:0000256" key="1">
    <source>
        <dbReference type="ARBA" id="ARBA00022630"/>
    </source>
</evidence>
<dbReference type="Gene3D" id="3.30.390.50">
    <property type="entry name" value="CO dehydrogenase flavoprotein, C-terminal domain"/>
    <property type="match status" value="1"/>
</dbReference>
<dbReference type="EMBL" id="ABYU02000010">
    <property type="protein sequence ID" value="EEX22775.1"/>
    <property type="molecule type" value="Genomic_DNA"/>
</dbReference>
<evidence type="ECO:0000313" key="5">
    <source>
        <dbReference type="EMBL" id="EEX22775.1"/>
    </source>
</evidence>
<dbReference type="STRING" id="537007.BLAHAN_04388"/>
<dbReference type="GO" id="GO:0016491">
    <property type="term" value="F:oxidoreductase activity"/>
    <property type="evidence" value="ECO:0007669"/>
    <property type="project" value="UniProtKB-KW"/>
</dbReference>
<name>C9L4U1_BLAHA</name>
<dbReference type="SUPFAM" id="SSF56176">
    <property type="entry name" value="FAD-binding/transporter-associated domain-like"/>
    <property type="match status" value="1"/>
</dbReference>
<dbReference type="AlphaFoldDB" id="C9L4U1"/>
<keyword evidence="2" id="KW-0560">Oxidoreductase</keyword>
<evidence type="ECO:0000259" key="4">
    <source>
        <dbReference type="PROSITE" id="PS51387"/>
    </source>
</evidence>
<feature type="domain" description="FAD-binding PCMH-type" evidence="4">
    <location>
        <begin position="79"/>
        <end position="241"/>
    </location>
</feature>
<protein>
    <submittedName>
        <fullName evidence="5">FAD binding domain in molybdopterin dehydrogenase</fullName>
    </submittedName>
</protein>
<evidence type="ECO:0000256" key="2">
    <source>
        <dbReference type="ARBA" id="ARBA00023002"/>
    </source>
</evidence>
<keyword evidence="3" id="KW-0812">Transmembrane</keyword>
<dbReference type="InterPro" id="IPR016166">
    <property type="entry name" value="FAD-bd_PCMH"/>
</dbReference>
<feature type="transmembrane region" description="Helical" evidence="3">
    <location>
        <begin position="12"/>
        <end position="36"/>
    </location>
</feature>